<dbReference type="PROSITE" id="PS50118">
    <property type="entry name" value="HMG_BOX_2"/>
    <property type="match status" value="1"/>
</dbReference>
<dbReference type="EMBL" id="JAUKUD010000001">
    <property type="protein sequence ID" value="KAK0754164.1"/>
    <property type="molecule type" value="Genomic_DNA"/>
</dbReference>
<dbReference type="GO" id="GO:0005634">
    <property type="term" value="C:nucleus"/>
    <property type="evidence" value="ECO:0007669"/>
    <property type="project" value="UniProtKB-UniRule"/>
</dbReference>
<dbReference type="InterPro" id="IPR009071">
    <property type="entry name" value="HMG_box_dom"/>
</dbReference>
<evidence type="ECO:0000256" key="2">
    <source>
        <dbReference type="PROSITE-ProRule" id="PRU00267"/>
    </source>
</evidence>
<dbReference type="GO" id="GO:0003677">
    <property type="term" value="F:DNA binding"/>
    <property type="evidence" value="ECO:0007669"/>
    <property type="project" value="UniProtKB-UniRule"/>
</dbReference>
<dbReference type="PANTHER" id="PTHR48112">
    <property type="entry name" value="HIGH MOBILITY GROUP PROTEIN DSP1"/>
    <property type="match status" value="1"/>
</dbReference>
<proteinExistence type="predicted"/>
<sequence>MWLSIARATARPLRMVGVRQSGALSRVVFLSSTAKRQATATTKKPVAKKKAPAKKPVAKGRAAAAKKPAAKKPAAKKKAVAKKAVPKKKKKAVPKKKPVARRKKVLTPEQKKVLQVRELKRTALLTPGATREPTPRPAQAWKIFLSKDTQALKDATDHQAGLATWVRDMSARFRALSPTELEALNQEARLNKQRNETEMKQWIALHPVGDIAAINNARAKLRRLGLAPKSARRIKDDRTPKRPLNGFLTYIQSRWKSGDFEGVDVKEAAKKASTEWKALSAAERAAFEPAKTA</sequence>
<feature type="region of interest" description="Disordered" evidence="3">
    <location>
        <begin position="32"/>
        <end position="101"/>
    </location>
</feature>
<reference evidence="5" key="1">
    <citation type="submission" date="2023-06" db="EMBL/GenBank/DDBJ databases">
        <title>Genome-scale phylogeny and comparative genomics of the fungal order Sordariales.</title>
        <authorList>
            <consortium name="Lawrence Berkeley National Laboratory"/>
            <person name="Hensen N."/>
            <person name="Bonometti L."/>
            <person name="Westerberg I."/>
            <person name="Brannstrom I.O."/>
            <person name="Guillou S."/>
            <person name="Cros-Aarteil S."/>
            <person name="Calhoun S."/>
            <person name="Haridas S."/>
            <person name="Kuo A."/>
            <person name="Mondo S."/>
            <person name="Pangilinan J."/>
            <person name="Riley R."/>
            <person name="LaButti K."/>
            <person name="Andreopoulos B."/>
            <person name="Lipzen A."/>
            <person name="Chen C."/>
            <person name="Yanf M."/>
            <person name="Daum C."/>
            <person name="Ng V."/>
            <person name="Clum A."/>
            <person name="Steindorff A."/>
            <person name="Ohm R."/>
            <person name="Martin F."/>
            <person name="Silar P."/>
            <person name="Natvig D."/>
            <person name="Lalanne C."/>
            <person name="Gautier V."/>
            <person name="Ament-velasquez S.L."/>
            <person name="Kruys A."/>
            <person name="Hutchinson M.I."/>
            <person name="Powell A.J."/>
            <person name="Barry K."/>
            <person name="Miller A.N."/>
            <person name="Grigoriev I.V."/>
            <person name="Debuchy R."/>
            <person name="Gladieux P."/>
            <person name="Thoren M.H."/>
            <person name="Johannesson H."/>
        </authorList>
    </citation>
    <scope>NUCLEOTIDE SEQUENCE</scope>
    <source>
        <strain evidence="5">SMH3187-1</strain>
    </source>
</reference>
<name>A0AA40FAF3_9PEZI</name>
<dbReference type="Proteomes" id="UP001172155">
    <property type="component" value="Unassembled WGS sequence"/>
</dbReference>
<evidence type="ECO:0000256" key="1">
    <source>
        <dbReference type="ARBA" id="ARBA00023125"/>
    </source>
</evidence>
<comment type="caution">
    <text evidence="5">The sequence shown here is derived from an EMBL/GenBank/DDBJ whole genome shotgun (WGS) entry which is preliminary data.</text>
</comment>
<evidence type="ECO:0000256" key="3">
    <source>
        <dbReference type="SAM" id="MobiDB-lite"/>
    </source>
</evidence>
<dbReference type="SUPFAM" id="SSF47095">
    <property type="entry name" value="HMG-box"/>
    <property type="match status" value="2"/>
</dbReference>
<dbReference type="PANTHER" id="PTHR48112:SF22">
    <property type="entry name" value="MITOCHONDRIAL TRANSCRIPTION FACTOR A, ISOFORM B"/>
    <property type="match status" value="1"/>
</dbReference>
<accession>A0AA40FAF3</accession>
<feature type="DNA-binding region" description="HMG box" evidence="2">
    <location>
        <begin position="240"/>
        <end position="293"/>
    </location>
</feature>
<dbReference type="InterPro" id="IPR050342">
    <property type="entry name" value="HMGB"/>
</dbReference>
<dbReference type="CDD" id="cd00084">
    <property type="entry name" value="HMG-box_SF"/>
    <property type="match status" value="1"/>
</dbReference>
<keyword evidence="2" id="KW-0539">Nucleus</keyword>
<evidence type="ECO:0000313" key="5">
    <source>
        <dbReference type="EMBL" id="KAK0754164.1"/>
    </source>
</evidence>
<evidence type="ECO:0000313" key="6">
    <source>
        <dbReference type="Proteomes" id="UP001172155"/>
    </source>
</evidence>
<dbReference type="AlphaFoldDB" id="A0AA40FAF3"/>
<gene>
    <name evidence="5" type="ORF">B0T18DRAFT_386080</name>
</gene>
<evidence type="ECO:0000259" key="4">
    <source>
        <dbReference type="PROSITE" id="PS50118"/>
    </source>
</evidence>
<keyword evidence="6" id="KW-1185">Reference proteome</keyword>
<dbReference type="Gene3D" id="1.10.30.10">
    <property type="entry name" value="High mobility group box domain"/>
    <property type="match status" value="2"/>
</dbReference>
<feature type="domain" description="HMG box" evidence="4">
    <location>
        <begin position="240"/>
        <end position="293"/>
    </location>
</feature>
<dbReference type="InterPro" id="IPR036910">
    <property type="entry name" value="HMG_box_dom_sf"/>
</dbReference>
<organism evidence="5 6">
    <name type="scientific">Schizothecium vesticola</name>
    <dbReference type="NCBI Taxonomy" id="314040"/>
    <lineage>
        <taxon>Eukaryota</taxon>
        <taxon>Fungi</taxon>
        <taxon>Dikarya</taxon>
        <taxon>Ascomycota</taxon>
        <taxon>Pezizomycotina</taxon>
        <taxon>Sordariomycetes</taxon>
        <taxon>Sordariomycetidae</taxon>
        <taxon>Sordariales</taxon>
        <taxon>Schizotheciaceae</taxon>
        <taxon>Schizothecium</taxon>
    </lineage>
</organism>
<protein>
    <recommendedName>
        <fullName evidence="4">HMG box domain-containing protein</fullName>
    </recommendedName>
</protein>
<feature type="compositionally biased region" description="Basic residues" evidence="3">
    <location>
        <begin position="45"/>
        <end position="58"/>
    </location>
</feature>
<keyword evidence="1 2" id="KW-0238">DNA-binding</keyword>
<feature type="compositionally biased region" description="Basic residues" evidence="3">
    <location>
        <begin position="68"/>
        <end position="101"/>
    </location>
</feature>
<feature type="compositionally biased region" description="Low complexity" evidence="3">
    <location>
        <begin position="33"/>
        <end position="44"/>
    </location>
</feature>